<keyword evidence="8" id="KW-0808">Transferase</keyword>
<name>A0A1F5YWC5_9BACT</name>
<dbReference type="GO" id="GO:0003984">
    <property type="term" value="F:acetolactate synthase activity"/>
    <property type="evidence" value="ECO:0007669"/>
    <property type="project" value="UniProtKB-UniRule"/>
</dbReference>
<evidence type="ECO:0000256" key="1">
    <source>
        <dbReference type="ARBA" id="ARBA00004974"/>
    </source>
</evidence>
<comment type="pathway">
    <text evidence="1 8">Amino-acid biosynthesis; L-isoleucine biosynthesis; L-isoleucine from 2-oxobutanoate: step 1/4.</text>
</comment>
<dbReference type="NCBIfam" id="NF008864">
    <property type="entry name" value="PRK11895.1"/>
    <property type="match status" value="1"/>
</dbReference>
<dbReference type="GO" id="GO:1990610">
    <property type="term" value="F:acetolactate synthase regulator activity"/>
    <property type="evidence" value="ECO:0007669"/>
    <property type="project" value="UniProtKB-UniRule"/>
</dbReference>
<dbReference type="Pfam" id="PF10369">
    <property type="entry name" value="ALS_ss_C"/>
    <property type="match status" value="1"/>
</dbReference>
<keyword evidence="6 8" id="KW-0100">Branched-chain amino acid biosynthesis</keyword>
<dbReference type="InterPro" id="IPR054480">
    <property type="entry name" value="AHAS_small-like_ACT"/>
</dbReference>
<comment type="catalytic activity">
    <reaction evidence="7 8">
        <text>2 pyruvate + H(+) = (2S)-2-acetolactate + CO2</text>
        <dbReference type="Rhea" id="RHEA:25249"/>
        <dbReference type="ChEBI" id="CHEBI:15361"/>
        <dbReference type="ChEBI" id="CHEBI:15378"/>
        <dbReference type="ChEBI" id="CHEBI:16526"/>
        <dbReference type="ChEBI" id="CHEBI:58476"/>
        <dbReference type="EC" id="2.2.1.6"/>
    </reaction>
</comment>
<evidence type="ECO:0000256" key="2">
    <source>
        <dbReference type="ARBA" id="ARBA00005025"/>
    </source>
</evidence>
<keyword evidence="5 8" id="KW-0028">Amino-acid biosynthesis</keyword>
<evidence type="ECO:0000313" key="11">
    <source>
        <dbReference type="Proteomes" id="UP000179129"/>
    </source>
</evidence>
<dbReference type="PANTHER" id="PTHR30239:SF0">
    <property type="entry name" value="ACETOLACTATE SYNTHASE SMALL SUBUNIT 1, CHLOROPLASTIC"/>
    <property type="match status" value="1"/>
</dbReference>
<dbReference type="GO" id="GO:0009097">
    <property type="term" value="P:isoleucine biosynthetic process"/>
    <property type="evidence" value="ECO:0007669"/>
    <property type="project" value="UniProtKB-UniRule"/>
</dbReference>
<dbReference type="SUPFAM" id="SSF55021">
    <property type="entry name" value="ACT-like"/>
    <property type="match status" value="2"/>
</dbReference>
<dbReference type="Proteomes" id="UP000179129">
    <property type="component" value="Unassembled WGS sequence"/>
</dbReference>
<evidence type="ECO:0000313" key="10">
    <source>
        <dbReference type="EMBL" id="OGG04425.1"/>
    </source>
</evidence>
<dbReference type="UniPathway" id="UPA00049">
    <property type="reaction ID" value="UER00059"/>
</dbReference>
<dbReference type="Pfam" id="PF22629">
    <property type="entry name" value="ACT_AHAS_ss"/>
    <property type="match status" value="1"/>
</dbReference>
<comment type="pathway">
    <text evidence="2 8">Amino-acid biosynthesis; L-valine biosynthesis; L-valine from pyruvate: step 1/4.</text>
</comment>
<protein>
    <recommendedName>
        <fullName evidence="8">Acetolactate synthase small subunit</fullName>
        <shortName evidence="8">AHAS</shortName>
        <shortName evidence="8">ALS</shortName>
        <ecNumber evidence="8">2.2.1.6</ecNumber>
    </recommendedName>
    <alternativeName>
        <fullName evidence="8">Acetohydroxy-acid synthase small subunit</fullName>
    </alternativeName>
</protein>
<dbReference type="FunFam" id="3.30.70.1150:FF:000001">
    <property type="entry name" value="Acetolactate synthase small subunit"/>
    <property type="match status" value="1"/>
</dbReference>
<comment type="function">
    <text evidence="8">Catalyzes the conversion of 2 pyruvate molecules into acetolactate in the first common step of the biosynthetic pathway of the branched-amino acids such as leucine, isoleucine, and valine.</text>
</comment>
<dbReference type="NCBIfam" id="TIGR00119">
    <property type="entry name" value="acolac_sm"/>
    <property type="match status" value="1"/>
</dbReference>
<dbReference type="InterPro" id="IPR045865">
    <property type="entry name" value="ACT-like_dom_sf"/>
</dbReference>
<comment type="similarity">
    <text evidence="3 8">Belongs to the acetolactate synthase small subunit family.</text>
</comment>
<proteinExistence type="inferred from homology"/>
<dbReference type="EMBL" id="MFIX01000121">
    <property type="protein sequence ID" value="OGG04425.1"/>
    <property type="molecule type" value="Genomic_DNA"/>
</dbReference>
<sequence length="173" mass="19245">MQQHTISLLVENKFGVQARIANLFSGKGYNMDSICVAETENPELSRMTIVTTGDDMVIEQIIKQLNRLINVLKVVDLTFEDHINRELALIKINCTATTRSSIIQIADIFQAKIVDISPKTLTIEVTGGHSKVQACINMLQPFGIKEMARTGIVALRREYTGRSPDWSSSKIPA</sequence>
<evidence type="ECO:0000256" key="5">
    <source>
        <dbReference type="ARBA" id="ARBA00022605"/>
    </source>
</evidence>
<gene>
    <name evidence="10" type="ORF">A3F83_04435</name>
</gene>
<dbReference type="AlphaFoldDB" id="A0A1F5YWC5"/>
<evidence type="ECO:0000259" key="9">
    <source>
        <dbReference type="PROSITE" id="PS51671"/>
    </source>
</evidence>
<accession>A0A1F5YWC5</accession>
<dbReference type="InterPro" id="IPR027271">
    <property type="entry name" value="Acetolactate_synth/TF_NikR_C"/>
</dbReference>
<dbReference type="InterPro" id="IPR002912">
    <property type="entry name" value="ACT_dom"/>
</dbReference>
<dbReference type="InterPro" id="IPR019455">
    <property type="entry name" value="Acetolactate_synth_ssu_C"/>
</dbReference>
<comment type="caution">
    <text evidence="10">The sequence shown here is derived from an EMBL/GenBank/DDBJ whole genome shotgun (WGS) entry which is preliminary data.</text>
</comment>
<organism evidence="10 11">
    <name type="scientific">Candidatus Glassbacteria bacterium RIFCSPLOWO2_12_FULL_58_11</name>
    <dbReference type="NCBI Taxonomy" id="1817867"/>
    <lineage>
        <taxon>Bacteria</taxon>
        <taxon>Candidatus Glassiibacteriota</taxon>
    </lineage>
</organism>
<dbReference type="Gene3D" id="3.30.70.1150">
    <property type="entry name" value="ACT-like. Chain A, domain 2"/>
    <property type="match status" value="1"/>
</dbReference>
<reference evidence="10 11" key="1">
    <citation type="journal article" date="2016" name="Nat. Commun.">
        <title>Thousands of microbial genomes shed light on interconnected biogeochemical processes in an aquifer system.</title>
        <authorList>
            <person name="Anantharaman K."/>
            <person name="Brown C.T."/>
            <person name="Hug L.A."/>
            <person name="Sharon I."/>
            <person name="Castelle C.J."/>
            <person name="Probst A.J."/>
            <person name="Thomas B.C."/>
            <person name="Singh A."/>
            <person name="Wilkins M.J."/>
            <person name="Karaoz U."/>
            <person name="Brodie E.L."/>
            <person name="Williams K.H."/>
            <person name="Hubbard S.S."/>
            <person name="Banfield J.F."/>
        </authorList>
    </citation>
    <scope>NUCLEOTIDE SEQUENCE [LARGE SCALE GENOMIC DNA]</scope>
</reference>
<dbReference type="GO" id="GO:0009099">
    <property type="term" value="P:L-valine biosynthetic process"/>
    <property type="evidence" value="ECO:0007669"/>
    <property type="project" value="UniProtKB-UniRule"/>
</dbReference>
<dbReference type="FunFam" id="3.30.70.260:FF:000001">
    <property type="entry name" value="Acetolactate synthase, small subunit"/>
    <property type="match status" value="1"/>
</dbReference>
<dbReference type="CDD" id="cd04878">
    <property type="entry name" value="ACT_AHAS"/>
    <property type="match status" value="1"/>
</dbReference>
<comment type="subunit">
    <text evidence="4 8">Dimer of large and small chains.</text>
</comment>
<evidence type="ECO:0000256" key="3">
    <source>
        <dbReference type="ARBA" id="ARBA00006341"/>
    </source>
</evidence>
<dbReference type="GO" id="GO:0005829">
    <property type="term" value="C:cytosol"/>
    <property type="evidence" value="ECO:0007669"/>
    <property type="project" value="TreeGrafter"/>
</dbReference>
<evidence type="ECO:0000256" key="4">
    <source>
        <dbReference type="ARBA" id="ARBA00011744"/>
    </source>
</evidence>
<evidence type="ECO:0000256" key="8">
    <source>
        <dbReference type="RuleBase" id="RU368092"/>
    </source>
</evidence>
<dbReference type="PANTHER" id="PTHR30239">
    <property type="entry name" value="ACETOLACTATE SYNTHASE SMALL SUBUNIT"/>
    <property type="match status" value="1"/>
</dbReference>
<evidence type="ECO:0000256" key="7">
    <source>
        <dbReference type="ARBA" id="ARBA00048670"/>
    </source>
</evidence>
<dbReference type="EC" id="2.2.1.6" evidence="8"/>
<evidence type="ECO:0000256" key="6">
    <source>
        <dbReference type="ARBA" id="ARBA00023304"/>
    </source>
</evidence>
<feature type="domain" description="ACT" evidence="9">
    <location>
        <begin position="5"/>
        <end position="79"/>
    </location>
</feature>
<dbReference type="InterPro" id="IPR039557">
    <property type="entry name" value="AHAS_ACT"/>
</dbReference>
<dbReference type="UniPathway" id="UPA00047">
    <property type="reaction ID" value="UER00055"/>
</dbReference>
<dbReference type="InterPro" id="IPR004789">
    <property type="entry name" value="Acetalactate_synth_ssu"/>
</dbReference>
<dbReference type="STRING" id="1817867.A3F83_04435"/>
<dbReference type="Gene3D" id="3.30.70.260">
    <property type="match status" value="1"/>
</dbReference>
<dbReference type="PROSITE" id="PS51671">
    <property type="entry name" value="ACT"/>
    <property type="match status" value="1"/>
</dbReference>